<proteinExistence type="predicted"/>
<dbReference type="InterPro" id="IPR004304">
    <property type="entry name" value="FmdA_AmdA"/>
</dbReference>
<sequence>MAITHIASTPDTVRWGTLPLPGDRPVATVESDDILRIDTVSHEGLLEDQGRDPLAFFHAQGVRDEDVLADAIDIAERVEHPQGSGPHVITRPIAVKDVHPGDWLAIDVLSLKPRVPYGVISNRHGKGVLMGGLPRGRKTVSIFARAMEYQGRLQGVMRRSGTDAIETFRSGRTLRLPDPADGDIVFPLAPFLGMIGVTPDTDEHLSTVPPGDFGGNIDINLLVEGTRLYLPVFTEGAGLYVGDPHFAQGNGEVALTAFEASLDATLRVRVVARDRFVRNFGPLHGPLVETDDYLVPTGRALRLDDALADCTQEAIRLLGACAGFDEKHAYAYLSAAVDFDISEAVDIQRGVHAKIRKRDIGR</sequence>
<dbReference type="EMBL" id="JGZL01000013">
    <property type="protein sequence ID" value="KFI86764.1"/>
    <property type="molecule type" value="Genomic_DNA"/>
</dbReference>
<keyword evidence="1" id="KW-0378">Hydrolase</keyword>
<dbReference type="PANTHER" id="PTHR31891">
    <property type="entry name" value="FORMAMIDASE C869.04-RELATED"/>
    <property type="match status" value="1"/>
</dbReference>
<dbReference type="GO" id="GO:0004328">
    <property type="term" value="F:formamidase activity"/>
    <property type="evidence" value="ECO:0007669"/>
    <property type="project" value="UniProtKB-EC"/>
</dbReference>
<gene>
    <name evidence="1" type="ORF">BRUM_1679</name>
</gene>
<comment type="caution">
    <text evidence="1">The sequence shown here is derived from an EMBL/GenBank/DDBJ whole genome shotgun (WGS) entry which is preliminary data.</text>
</comment>
<dbReference type="Gene3D" id="2.60.120.580">
    <property type="entry name" value="Acetamidase/Formamidase-like domains"/>
    <property type="match status" value="2"/>
</dbReference>
<evidence type="ECO:0000313" key="2">
    <source>
        <dbReference type="Proteomes" id="UP000029078"/>
    </source>
</evidence>
<reference evidence="1 2" key="1">
    <citation type="submission" date="2014-03" db="EMBL/GenBank/DDBJ databases">
        <title>Genomics of Bifidobacteria.</title>
        <authorList>
            <person name="Ventura M."/>
            <person name="Milani C."/>
            <person name="Lugli G.A."/>
        </authorList>
    </citation>
    <scope>NUCLEOTIDE SEQUENCE [LARGE SCALE GENOMIC DNA]</scope>
    <source>
        <strain evidence="1 2">LMG 21811</strain>
    </source>
</reference>
<protein>
    <submittedName>
        <fullName evidence="1">Acetamidase/formamidase</fullName>
        <ecNumber evidence="1">3.5.1.49</ecNumber>
    </submittedName>
</protein>
<keyword evidence="2" id="KW-1185">Reference proteome</keyword>
<dbReference type="EC" id="3.5.1.49" evidence="1"/>
<name>A0A087CU14_BIFRU</name>
<evidence type="ECO:0000313" key="1">
    <source>
        <dbReference type="EMBL" id="KFI86764.1"/>
    </source>
</evidence>
<dbReference type="AlphaFoldDB" id="A0A087CU14"/>
<dbReference type="PANTHER" id="PTHR31891:SF1">
    <property type="entry name" value="FORMAMIDASE C869.04-RELATED"/>
    <property type="match status" value="1"/>
</dbReference>
<organism evidence="1 2">
    <name type="scientific">Bifidobacterium ruminantium</name>
    <dbReference type="NCBI Taxonomy" id="78346"/>
    <lineage>
        <taxon>Bacteria</taxon>
        <taxon>Bacillati</taxon>
        <taxon>Actinomycetota</taxon>
        <taxon>Actinomycetes</taxon>
        <taxon>Bifidobacteriales</taxon>
        <taxon>Bifidobacteriaceae</taxon>
        <taxon>Bifidobacterium</taxon>
    </lineage>
</organism>
<dbReference type="Gene3D" id="3.10.28.20">
    <property type="entry name" value="Acetamidase/Formamidase-like domains"/>
    <property type="match status" value="1"/>
</dbReference>
<dbReference type="Proteomes" id="UP000029078">
    <property type="component" value="Unassembled WGS sequence"/>
</dbReference>
<dbReference type="SUPFAM" id="SSF141130">
    <property type="entry name" value="Acetamidase/Formamidase-like"/>
    <property type="match status" value="1"/>
</dbReference>
<accession>A0A087CU14</accession>
<dbReference type="STRING" id="78346.BRUM_1679"/>
<dbReference type="Pfam" id="PF03069">
    <property type="entry name" value="FmdA_AmdA"/>
    <property type="match status" value="1"/>
</dbReference>
<dbReference type="eggNOG" id="COG2421">
    <property type="taxonomic scope" value="Bacteria"/>
</dbReference>